<dbReference type="PRINTS" id="PR00313">
    <property type="entry name" value="CABNDNGRPT"/>
</dbReference>
<evidence type="ECO:0000256" key="2">
    <source>
        <dbReference type="ARBA" id="ARBA00022525"/>
    </source>
</evidence>
<dbReference type="InterPro" id="IPR011049">
    <property type="entry name" value="Serralysin-like_metalloprot_C"/>
</dbReference>
<dbReference type="PANTHER" id="PTHR38340:SF1">
    <property type="entry name" value="S-LAYER PROTEIN"/>
    <property type="match status" value="1"/>
</dbReference>
<dbReference type="Pfam" id="PF00353">
    <property type="entry name" value="HemolysinCabind"/>
    <property type="match status" value="2"/>
</dbReference>
<evidence type="ECO:0000256" key="1">
    <source>
        <dbReference type="ARBA" id="ARBA00004613"/>
    </source>
</evidence>
<reference evidence="3 4" key="1">
    <citation type="submission" date="2017-09" db="EMBL/GenBank/DDBJ databases">
        <title>Metagenomic Analysis Reveals Denitrifying Candidatus Accumulibacter and Flanking Population as a Source of N2O.</title>
        <authorList>
            <person name="Gao H."/>
            <person name="Mao Y."/>
            <person name="Zhao X."/>
            <person name="Liu W.-T."/>
            <person name="Zhang T."/>
            <person name="Wells G."/>
        </authorList>
    </citation>
    <scope>NUCLEOTIDE SEQUENCE [LARGE SCALE GENOMIC DNA]</scope>
    <source>
        <strain evidence="3">CANDO_2_IC</strain>
    </source>
</reference>
<protein>
    <recommendedName>
        <fullName evidence="5">Transglutaminase-like domain-containing protein</fullName>
    </recommendedName>
</protein>
<comment type="caution">
    <text evidence="3">The sequence shown here is derived from an EMBL/GenBank/DDBJ whole genome shotgun (WGS) entry which is preliminary data.</text>
</comment>
<organism evidence="3 4">
    <name type="scientific">Candidatus Accumulibacter phosphatis</name>
    <dbReference type="NCBI Taxonomy" id="327160"/>
    <lineage>
        <taxon>Bacteria</taxon>
        <taxon>Pseudomonadati</taxon>
        <taxon>Pseudomonadota</taxon>
        <taxon>Betaproteobacteria</taxon>
        <taxon>Candidatus Accumulibacter</taxon>
    </lineage>
</organism>
<name>A0A6A7RWF2_9PROT</name>
<dbReference type="GO" id="GO:0005576">
    <property type="term" value="C:extracellular region"/>
    <property type="evidence" value="ECO:0007669"/>
    <property type="project" value="UniProtKB-SubCell"/>
</dbReference>
<dbReference type="InterPro" id="IPR001343">
    <property type="entry name" value="Hemolysn_Ca-bd"/>
</dbReference>
<dbReference type="GO" id="GO:0005509">
    <property type="term" value="F:calcium ion binding"/>
    <property type="evidence" value="ECO:0007669"/>
    <property type="project" value="InterPro"/>
</dbReference>
<dbReference type="PANTHER" id="PTHR38340">
    <property type="entry name" value="S-LAYER PROTEIN"/>
    <property type="match status" value="1"/>
</dbReference>
<dbReference type="Gene3D" id="2.150.10.10">
    <property type="entry name" value="Serralysin-like metalloprotease, C-terminal"/>
    <property type="match status" value="2"/>
</dbReference>
<dbReference type="InterPro" id="IPR050557">
    <property type="entry name" value="RTX_toxin/Mannuronan_C5-epim"/>
</dbReference>
<dbReference type="SUPFAM" id="SSF51120">
    <property type="entry name" value="beta-Roll"/>
    <property type="match status" value="2"/>
</dbReference>
<dbReference type="EMBL" id="PDHS01000321">
    <property type="protein sequence ID" value="MQM31460.1"/>
    <property type="molecule type" value="Genomic_DNA"/>
</dbReference>
<sequence>MPPIRFVSREDDMVTYAHLAEYVRDHRADLVGLAKSLVAWQWTSLLPGGYGRTPESAQDVPEVLNASCGWRDILLKSLFSEIGIEGRRVNFYDVPFQGGHTATELKINGKWMFFDATFGTYFEPLGGGAPLSIAEARAQWPNIVVKQSTLTGWQGASVPLDSINARSVFDEKEDTIATMPHDMYQMDTVVAGEFDSLYFGSRAAYYVNNANTYIAGNRAWVRTEDSTGTKNWSYAETSRDKFGSADTQYGRYDDGGWWFKDWDQAGSADWSMIVTYVNARSVLDYKVTYFDDRSKAIFDWDQTSAYEWADRLTVYDSKGASVRGTTVFDDGTAEVTDFDVNDQYEWSSVVTKIGVSGRVDESKAAMDDGSLLSVSWRSAKQVEGGNLADTLSGSIGSDHLLGYSGNDVLLGSEGFDLLEGGGGDDRYYVDSAMDLVWEMANEGRDTVYAPISTSVLSANVENLVLIGSALRGGGNELSNVLYGNELDNKLSGWLGDDWIYSRAGNDNLFGGAGNDVLDGGLGADTLHGGAGLDTFVWRAVAETGFTTNSADLVLDFDRSENDRLAFNLIDANERVSGDQAFRFIGTSPFSAPGQVRYWYSQKADETLVIFNTDGDLQAEGFIRLDGSYQPSVDFFVL</sequence>
<comment type="subcellular location">
    <subcellularLocation>
        <location evidence="1">Secreted</location>
    </subcellularLocation>
</comment>
<dbReference type="InterPro" id="IPR018511">
    <property type="entry name" value="Hemolysin-typ_Ca-bd_CS"/>
</dbReference>
<evidence type="ECO:0000313" key="4">
    <source>
        <dbReference type="Proteomes" id="UP000342300"/>
    </source>
</evidence>
<proteinExistence type="predicted"/>
<dbReference type="PROSITE" id="PS00330">
    <property type="entry name" value="HEMOLYSIN_CALCIUM"/>
    <property type="match status" value="4"/>
</dbReference>
<dbReference type="AlphaFoldDB" id="A0A6A7RWF2"/>
<evidence type="ECO:0000313" key="3">
    <source>
        <dbReference type="EMBL" id="MQM31460.1"/>
    </source>
</evidence>
<gene>
    <name evidence="3" type="ORF">CRU78_13430</name>
</gene>
<dbReference type="Proteomes" id="UP000342300">
    <property type="component" value="Unassembled WGS sequence"/>
</dbReference>
<evidence type="ECO:0008006" key="5">
    <source>
        <dbReference type="Google" id="ProtNLM"/>
    </source>
</evidence>
<accession>A0A6A7RWF2</accession>
<keyword evidence="2" id="KW-0964">Secreted</keyword>